<comment type="function">
    <text evidence="9 10">Key enzyme in the regulation of glycerol uptake and metabolism. Catalyzes the phosphorylation of glycerol to yield sn-glycerol 3-phosphate.</text>
</comment>
<feature type="binding site" evidence="10">
    <location>
        <position position="15"/>
    </location>
    <ligand>
        <name>ADP</name>
        <dbReference type="ChEBI" id="CHEBI:456216"/>
    </ligand>
</feature>
<dbReference type="KEGG" id="abra:BN85300720"/>
<comment type="activity regulation">
    <text evidence="10">Inhibited by fructose 1,6-bisphosphate (FBP).</text>
</comment>
<dbReference type="PROSITE" id="PS00445">
    <property type="entry name" value="FGGY_KINASES_2"/>
    <property type="match status" value="1"/>
</dbReference>
<dbReference type="NCBIfam" id="TIGR01311">
    <property type="entry name" value="glycerol_kin"/>
    <property type="match status" value="1"/>
</dbReference>
<keyword evidence="3 10" id="KW-0808">Transferase</keyword>
<evidence type="ECO:0000259" key="12">
    <source>
        <dbReference type="Pfam" id="PF00370"/>
    </source>
</evidence>
<evidence type="ECO:0000256" key="5">
    <source>
        <dbReference type="ARBA" id="ARBA00022777"/>
    </source>
</evidence>
<dbReference type="AlphaFoldDB" id="U4KQS5"/>
<dbReference type="EMBL" id="FO681348">
    <property type="protein sequence ID" value="CCV65093.1"/>
    <property type="molecule type" value="Genomic_DNA"/>
</dbReference>
<name>U4KQS5_9MOLU</name>
<dbReference type="OrthoDB" id="9805576at2"/>
<evidence type="ECO:0000259" key="13">
    <source>
        <dbReference type="Pfam" id="PF02782"/>
    </source>
</evidence>
<dbReference type="InterPro" id="IPR018483">
    <property type="entry name" value="Carb_kinase_FGGY_CS"/>
</dbReference>
<dbReference type="PIRSF" id="PIRSF000538">
    <property type="entry name" value="GlpK"/>
    <property type="match status" value="1"/>
</dbReference>
<dbReference type="GO" id="GO:0005829">
    <property type="term" value="C:cytosol"/>
    <property type="evidence" value="ECO:0007669"/>
    <property type="project" value="UniProtKB-ARBA"/>
</dbReference>
<feature type="binding site" evidence="10">
    <location>
        <position position="409"/>
    </location>
    <ligand>
        <name>ATP</name>
        <dbReference type="ChEBI" id="CHEBI:30616"/>
    </ligand>
</feature>
<feature type="binding site" evidence="10">
    <location>
        <position position="265"/>
    </location>
    <ligand>
        <name>ADP</name>
        <dbReference type="ChEBI" id="CHEBI:456216"/>
    </ligand>
</feature>
<feature type="binding site" evidence="10">
    <location>
        <position position="413"/>
    </location>
    <ligand>
        <name>ADP</name>
        <dbReference type="ChEBI" id="CHEBI:456216"/>
    </ligand>
</feature>
<dbReference type="Gene3D" id="3.30.420.40">
    <property type="match status" value="2"/>
</dbReference>
<evidence type="ECO:0000256" key="8">
    <source>
        <dbReference type="ARBA" id="ARBA00052101"/>
    </source>
</evidence>
<gene>
    <name evidence="10 14" type="primary">glpK</name>
    <name evidence="14" type="ORF">BN85300720</name>
</gene>
<reference evidence="14 15" key="1">
    <citation type="journal article" date="2013" name="J. Mol. Microbiol. Biotechnol.">
        <title>Analysis of the Complete Genomes of Acholeplasma brassicae , A. palmae and A. laidlawii and Their Comparison to the Obligate Parasites from ' Candidatus Phytoplasma'.</title>
        <authorList>
            <person name="Kube M."/>
            <person name="Siewert C."/>
            <person name="Migdoll A.M."/>
            <person name="Duduk B."/>
            <person name="Holz S."/>
            <person name="Rabus R."/>
            <person name="Seemuller E."/>
            <person name="Mitrovic J."/>
            <person name="Muller I."/>
            <person name="Buttner C."/>
            <person name="Reinhardt R."/>
        </authorList>
    </citation>
    <scope>NUCLEOTIDE SEQUENCE [LARGE SCALE GENOMIC DNA]</scope>
    <source>
        <strain evidence="15">0502</strain>
    </source>
</reference>
<feature type="binding site" evidence="10">
    <location>
        <position position="11"/>
    </location>
    <ligand>
        <name>ATP</name>
        <dbReference type="ChEBI" id="CHEBI:30616"/>
    </ligand>
</feature>
<dbReference type="InterPro" id="IPR018485">
    <property type="entry name" value="FGGY_C"/>
</dbReference>
<feature type="binding site" evidence="10">
    <location>
        <position position="82"/>
    </location>
    <ligand>
        <name>sn-glycerol 3-phosphate</name>
        <dbReference type="ChEBI" id="CHEBI:57597"/>
    </ligand>
</feature>
<feature type="binding site" evidence="10">
    <location>
        <position position="11"/>
    </location>
    <ligand>
        <name>sn-glycerol 3-phosphate</name>
        <dbReference type="ChEBI" id="CHEBI:57597"/>
    </ligand>
</feature>
<evidence type="ECO:0000256" key="7">
    <source>
        <dbReference type="ARBA" id="ARBA00022840"/>
    </source>
</evidence>
<feature type="binding site" evidence="10">
    <location>
        <position position="243"/>
    </location>
    <ligand>
        <name>sn-glycerol 3-phosphate</name>
        <dbReference type="ChEBI" id="CHEBI:57597"/>
    </ligand>
</feature>
<feature type="binding site" evidence="10">
    <location>
        <position position="81"/>
    </location>
    <ligand>
        <name>glycerol</name>
        <dbReference type="ChEBI" id="CHEBI:17754"/>
    </ligand>
</feature>
<feature type="binding site" evidence="10">
    <location>
        <position position="409"/>
    </location>
    <ligand>
        <name>ADP</name>
        <dbReference type="ChEBI" id="CHEBI:456216"/>
    </ligand>
</feature>
<accession>U4KQS5</accession>
<evidence type="ECO:0000256" key="6">
    <source>
        <dbReference type="ARBA" id="ARBA00022798"/>
    </source>
</evidence>
<dbReference type="RefSeq" id="WP_030003964.1">
    <property type="nucleotide sequence ID" value="NC_022549.1"/>
</dbReference>
<evidence type="ECO:0000313" key="15">
    <source>
        <dbReference type="Proteomes" id="UP000032737"/>
    </source>
</evidence>
<feature type="binding site" evidence="10">
    <location>
        <position position="312"/>
    </location>
    <ligand>
        <name>ATP</name>
        <dbReference type="ChEBI" id="CHEBI:30616"/>
    </ligand>
</feature>
<feature type="binding site" evidence="10">
    <location>
        <position position="308"/>
    </location>
    <ligand>
        <name>ATP</name>
        <dbReference type="ChEBI" id="CHEBI:30616"/>
    </ligand>
</feature>
<dbReference type="NCBIfam" id="NF000756">
    <property type="entry name" value="PRK00047.1"/>
    <property type="match status" value="1"/>
</dbReference>
<dbReference type="HOGENOM" id="CLU_009281_2_3_14"/>
<evidence type="ECO:0000256" key="2">
    <source>
        <dbReference type="ARBA" id="ARBA00009156"/>
    </source>
</evidence>
<dbReference type="EC" id="2.7.1.30" evidence="10"/>
<dbReference type="Proteomes" id="UP000032737">
    <property type="component" value="Chromosome"/>
</dbReference>
<dbReference type="InterPro" id="IPR005999">
    <property type="entry name" value="Glycerol_kin"/>
</dbReference>
<dbReference type="GO" id="GO:0005524">
    <property type="term" value="F:ATP binding"/>
    <property type="evidence" value="ECO:0007669"/>
    <property type="project" value="UniProtKB-UniRule"/>
</dbReference>
<dbReference type="InterPro" id="IPR043129">
    <property type="entry name" value="ATPase_NBD"/>
</dbReference>
<feature type="binding site" evidence="10">
    <location>
        <position position="82"/>
    </location>
    <ligand>
        <name>glycerol</name>
        <dbReference type="ChEBI" id="CHEBI:17754"/>
    </ligand>
</feature>
<feature type="binding site" evidence="10">
    <location>
        <position position="243"/>
    </location>
    <ligand>
        <name>glycerol</name>
        <dbReference type="ChEBI" id="CHEBI:17754"/>
    </ligand>
</feature>
<dbReference type="PANTHER" id="PTHR10196:SF69">
    <property type="entry name" value="GLYCEROL KINASE"/>
    <property type="match status" value="1"/>
</dbReference>
<evidence type="ECO:0000313" key="14">
    <source>
        <dbReference type="EMBL" id="CCV65093.1"/>
    </source>
</evidence>
<keyword evidence="6 10" id="KW-0319">Glycerol metabolism</keyword>
<evidence type="ECO:0000256" key="9">
    <source>
        <dbReference type="ARBA" id="ARBA00054633"/>
    </source>
</evidence>
<dbReference type="SUPFAM" id="SSF53067">
    <property type="entry name" value="Actin-like ATPase domain"/>
    <property type="match status" value="2"/>
</dbReference>
<proteinExistence type="inferred from homology"/>
<keyword evidence="7 10" id="KW-0067">ATP-binding</keyword>
<dbReference type="PANTHER" id="PTHR10196">
    <property type="entry name" value="SUGAR KINASE"/>
    <property type="match status" value="1"/>
</dbReference>
<dbReference type="InterPro" id="IPR018484">
    <property type="entry name" value="FGGY_N"/>
</dbReference>
<dbReference type="CDD" id="cd07786">
    <property type="entry name" value="FGGY_EcGK_like"/>
    <property type="match status" value="1"/>
</dbReference>
<sequence>MKYILSIDQGTTSTRAIIFDKDSNMLAVASEEITQYYPNPGWVEHNPNEIWVSVLAVIARALLEARLKPEDIHAIGITNQRETTVVWDKLTGQPLYNAIVWQSRQTAAICDDLILKGYKETFKAKTGLLIDAYFSGTKIKWILDNVSQAREKAEKGELLFGTIDTWLVYKLTGESVHVTDYTNASRTLLFNIHTLKWDEELCDILGIPMSMLPKVKSSSEIYGHTIKEHFFGSIVPISGIAGDQQASLFGQTCFEKGSVKNTYGTGCFMLMNTGAKPIESQHGLLTTIAWGIGNEVTYALEGSVFVGGSSVQWLRDGIKLIHSAKETEALAKSLPSNEGVYIVPAFVGLGTPYWDSDARGAMFGLTRGTTKEHITRAILESICYQSMDVLRAMEEDTKLPIKSLKVDGGATVNQFLMQFQSDILNLKVEQPKILETTALGAAYLAGLSTGYWETKDDIKASWQLKNLFEPSMTEDIRAKYIKGWKVAVEASRHFKLK</sequence>
<evidence type="ECO:0000256" key="1">
    <source>
        <dbReference type="ARBA" id="ARBA00005190"/>
    </source>
</evidence>
<dbReference type="FunFam" id="3.30.420.40:FF:000008">
    <property type="entry name" value="Glycerol kinase"/>
    <property type="match status" value="1"/>
</dbReference>
<feature type="binding site" evidence="10">
    <location>
        <position position="133"/>
    </location>
    <ligand>
        <name>glycerol</name>
        <dbReference type="ChEBI" id="CHEBI:17754"/>
    </ligand>
</feature>
<dbReference type="PROSITE" id="PS00933">
    <property type="entry name" value="FGGY_KINASES_1"/>
    <property type="match status" value="1"/>
</dbReference>
<comment type="catalytic activity">
    <reaction evidence="8 10">
        <text>glycerol + ATP = sn-glycerol 3-phosphate + ADP + H(+)</text>
        <dbReference type="Rhea" id="RHEA:21644"/>
        <dbReference type="ChEBI" id="CHEBI:15378"/>
        <dbReference type="ChEBI" id="CHEBI:17754"/>
        <dbReference type="ChEBI" id="CHEBI:30616"/>
        <dbReference type="ChEBI" id="CHEBI:57597"/>
        <dbReference type="ChEBI" id="CHEBI:456216"/>
        <dbReference type="EC" id="2.7.1.30"/>
    </reaction>
</comment>
<feature type="domain" description="Carbohydrate kinase FGGY N-terminal" evidence="12">
    <location>
        <begin position="3"/>
        <end position="250"/>
    </location>
</feature>
<feature type="binding site" evidence="10">
    <location>
        <position position="11"/>
    </location>
    <ligand>
        <name>ADP</name>
        <dbReference type="ChEBI" id="CHEBI:456216"/>
    </ligand>
</feature>
<organism evidence="14 15">
    <name type="scientific">Acholeplasma brassicae</name>
    <dbReference type="NCBI Taxonomy" id="61635"/>
    <lineage>
        <taxon>Bacteria</taxon>
        <taxon>Bacillati</taxon>
        <taxon>Mycoplasmatota</taxon>
        <taxon>Mollicutes</taxon>
        <taxon>Acholeplasmatales</taxon>
        <taxon>Acholeplasmataceae</taxon>
        <taxon>Acholeplasma</taxon>
    </lineage>
</organism>
<dbReference type="GO" id="GO:0019563">
    <property type="term" value="P:glycerol catabolic process"/>
    <property type="evidence" value="ECO:0007669"/>
    <property type="project" value="UniProtKB-UniRule"/>
</dbReference>
<feature type="binding site" evidence="10">
    <location>
        <position position="265"/>
    </location>
    <ligand>
        <name>ATP</name>
        <dbReference type="ChEBI" id="CHEBI:30616"/>
    </ligand>
</feature>
<evidence type="ECO:0000256" key="4">
    <source>
        <dbReference type="ARBA" id="ARBA00022741"/>
    </source>
</evidence>
<protein>
    <recommendedName>
        <fullName evidence="10">Glycerol kinase</fullName>
        <ecNumber evidence="10">2.7.1.30</ecNumber>
    </recommendedName>
    <alternativeName>
        <fullName evidence="10">ATP:glycerol 3-phosphotransferase</fullName>
    </alternativeName>
    <alternativeName>
        <fullName evidence="10">Glycerokinase</fullName>
        <shortName evidence="10">GK</shortName>
    </alternativeName>
</protein>
<feature type="binding site" evidence="10">
    <location>
        <position position="12"/>
    </location>
    <ligand>
        <name>ATP</name>
        <dbReference type="ChEBI" id="CHEBI:30616"/>
    </ligand>
</feature>
<evidence type="ECO:0000256" key="3">
    <source>
        <dbReference type="ARBA" id="ARBA00022679"/>
    </source>
</evidence>
<dbReference type="HAMAP" id="MF_00186">
    <property type="entry name" value="Glycerol_kin"/>
    <property type="match status" value="1"/>
</dbReference>
<dbReference type="Pfam" id="PF02782">
    <property type="entry name" value="FGGY_C"/>
    <property type="match status" value="1"/>
</dbReference>
<dbReference type="InterPro" id="IPR000577">
    <property type="entry name" value="Carb_kinase_FGGY"/>
</dbReference>
<dbReference type="Pfam" id="PF00370">
    <property type="entry name" value="FGGY_N"/>
    <property type="match status" value="1"/>
</dbReference>
<feature type="binding site" evidence="10">
    <location>
        <position position="133"/>
    </location>
    <ligand>
        <name>sn-glycerol 3-phosphate</name>
        <dbReference type="ChEBI" id="CHEBI:57597"/>
    </ligand>
</feature>
<dbReference type="STRING" id="61635.BN85300720"/>
<feature type="binding site" evidence="10">
    <location>
        <position position="81"/>
    </location>
    <ligand>
        <name>sn-glycerol 3-phosphate</name>
        <dbReference type="ChEBI" id="CHEBI:57597"/>
    </ligand>
</feature>
<feature type="binding site" evidence="10">
    <location>
        <position position="244"/>
    </location>
    <ligand>
        <name>glycerol</name>
        <dbReference type="ChEBI" id="CHEBI:17754"/>
    </ligand>
</feature>
<evidence type="ECO:0000256" key="10">
    <source>
        <dbReference type="HAMAP-Rule" id="MF_00186"/>
    </source>
</evidence>
<feature type="binding site" evidence="10">
    <location>
        <position position="13"/>
    </location>
    <ligand>
        <name>ATP</name>
        <dbReference type="ChEBI" id="CHEBI:30616"/>
    </ligand>
</feature>
<keyword evidence="15" id="KW-1185">Reference proteome</keyword>
<dbReference type="GO" id="GO:0006072">
    <property type="term" value="P:glycerol-3-phosphate metabolic process"/>
    <property type="evidence" value="ECO:0007669"/>
    <property type="project" value="InterPro"/>
</dbReference>
<comment type="pathway">
    <text evidence="1 10">Polyol metabolism; glycerol degradation via glycerol kinase pathway; sn-glycerol 3-phosphate from glycerol: step 1/1.</text>
</comment>
<dbReference type="UniPathway" id="UPA00618">
    <property type="reaction ID" value="UER00672"/>
</dbReference>
<feature type="binding site" evidence="10">
    <location>
        <position position="308"/>
    </location>
    <ligand>
        <name>ADP</name>
        <dbReference type="ChEBI" id="CHEBI:456216"/>
    </ligand>
</feature>
<keyword evidence="4 10" id="KW-0547">Nucleotide-binding</keyword>
<keyword evidence="5 10" id="KW-0418">Kinase</keyword>
<comment type="similarity">
    <text evidence="2 10 11">Belongs to the FGGY kinase family.</text>
</comment>
<dbReference type="FunFam" id="3.30.420.40:FF:000007">
    <property type="entry name" value="Glycerol kinase"/>
    <property type="match status" value="1"/>
</dbReference>
<feature type="domain" description="Carbohydrate kinase FGGY C-terminal" evidence="13">
    <location>
        <begin position="260"/>
        <end position="447"/>
    </location>
</feature>
<dbReference type="GO" id="GO:0004370">
    <property type="term" value="F:glycerol kinase activity"/>
    <property type="evidence" value="ECO:0007669"/>
    <property type="project" value="UniProtKB-UniRule"/>
</dbReference>
<evidence type="ECO:0000256" key="11">
    <source>
        <dbReference type="RuleBase" id="RU003733"/>
    </source>
</evidence>